<sequence length="170" mass="18674">MAFEGRLPLLVLRVLGATRIPGEDDLREAAAIPFFEVVEVLRMEINVVLDHGISALVVVLSQRAQCVTDANNGRKCSQTGEEGEVVGLLVPSVRHVHSNETDSSHHRGYLKGIAPGEGVKDLSLPQTSPNVLLPSSDLRITHSGIISHYGYKQFDVLHMSHHFYQIITSF</sequence>
<comment type="caution">
    <text evidence="1">The sequence shown here is derived from an EMBL/GenBank/DDBJ whole genome shotgun (WGS) entry which is preliminary data.</text>
</comment>
<feature type="non-terminal residue" evidence="1">
    <location>
        <position position="170"/>
    </location>
</feature>
<keyword evidence="2" id="KW-1185">Reference proteome</keyword>
<reference evidence="2" key="1">
    <citation type="submission" date="2022-10" db="EMBL/GenBank/DDBJ databases">
        <title>Genome assembly of Pristionchus species.</title>
        <authorList>
            <person name="Yoshida K."/>
            <person name="Sommer R.J."/>
        </authorList>
    </citation>
    <scope>NUCLEOTIDE SEQUENCE [LARGE SCALE GENOMIC DNA]</scope>
    <source>
        <strain evidence="2">RS5460</strain>
    </source>
</reference>
<proteinExistence type="predicted"/>
<organism evidence="1 2">
    <name type="scientific">Pristionchus mayeri</name>
    <dbReference type="NCBI Taxonomy" id="1317129"/>
    <lineage>
        <taxon>Eukaryota</taxon>
        <taxon>Metazoa</taxon>
        <taxon>Ecdysozoa</taxon>
        <taxon>Nematoda</taxon>
        <taxon>Chromadorea</taxon>
        <taxon>Rhabditida</taxon>
        <taxon>Rhabditina</taxon>
        <taxon>Diplogasteromorpha</taxon>
        <taxon>Diplogasteroidea</taxon>
        <taxon>Neodiplogasteridae</taxon>
        <taxon>Pristionchus</taxon>
    </lineage>
</organism>
<dbReference type="AlphaFoldDB" id="A0AAN5CDW5"/>
<dbReference type="Proteomes" id="UP001328107">
    <property type="component" value="Unassembled WGS sequence"/>
</dbReference>
<evidence type="ECO:0000313" key="2">
    <source>
        <dbReference type="Proteomes" id="UP001328107"/>
    </source>
</evidence>
<name>A0AAN5CDW5_9BILA</name>
<gene>
    <name evidence="1" type="ORF">PMAYCL1PPCAC_11945</name>
</gene>
<protein>
    <submittedName>
        <fullName evidence="1">Uncharacterized protein</fullName>
    </submittedName>
</protein>
<dbReference type="EMBL" id="BTRK01000003">
    <property type="protein sequence ID" value="GMR41750.1"/>
    <property type="molecule type" value="Genomic_DNA"/>
</dbReference>
<accession>A0AAN5CDW5</accession>
<evidence type="ECO:0000313" key="1">
    <source>
        <dbReference type="EMBL" id="GMR41750.1"/>
    </source>
</evidence>